<dbReference type="Proteomes" id="UP000001798">
    <property type="component" value="Chromosome 16"/>
</dbReference>
<gene>
    <name evidence="1" type="ORF">BCIN_16g02150</name>
</gene>
<protein>
    <submittedName>
        <fullName evidence="1">Uncharacterized protein</fullName>
    </submittedName>
</protein>
<dbReference type="AlphaFoldDB" id="A0A384K6H9"/>
<dbReference type="OrthoDB" id="4456803at2759"/>
<reference evidence="1 2" key="2">
    <citation type="journal article" date="2012" name="Eukaryot. Cell">
        <title>Genome update of Botrytis cinerea strains B05.10 and T4.</title>
        <authorList>
            <person name="Staats M."/>
            <person name="van Kan J.A."/>
        </authorList>
    </citation>
    <scope>NUCLEOTIDE SEQUENCE [LARGE SCALE GENOMIC DNA]</scope>
    <source>
        <strain evidence="1 2">B05.10</strain>
    </source>
</reference>
<proteinExistence type="predicted"/>
<accession>A0A384K6H9</accession>
<evidence type="ECO:0000313" key="2">
    <source>
        <dbReference type="Proteomes" id="UP000001798"/>
    </source>
</evidence>
<keyword evidence="2" id="KW-1185">Reference proteome</keyword>
<name>A0A384K6H9_BOTFB</name>
<reference evidence="1 2" key="3">
    <citation type="journal article" date="2017" name="Mol. Plant Pathol.">
        <title>A gapless genome sequence of the fungus Botrytis cinerea.</title>
        <authorList>
            <person name="Van Kan J.A."/>
            <person name="Stassen J.H."/>
            <person name="Mosbach A."/>
            <person name="Van Der Lee T.A."/>
            <person name="Faino L."/>
            <person name="Farmer A.D."/>
            <person name="Papasotiriou D.G."/>
            <person name="Zhou S."/>
            <person name="Seidl M.F."/>
            <person name="Cottam E."/>
            <person name="Edel D."/>
            <person name="Hahn M."/>
            <person name="Schwartz D.C."/>
            <person name="Dietrich R.A."/>
            <person name="Widdison S."/>
            <person name="Scalliet G."/>
        </authorList>
    </citation>
    <scope>NUCLEOTIDE SEQUENCE [LARGE SCALE GENOMIC DNA]</scope>
    <source>
        <strain evidence="1 2">B05.10</strain>
    </source>
</reference>
<reference evidence="1 2" key="1">
    <citation type="journal article" date="2011" name="PLoS Genet.">
        <title>Genomic analysis of the necrotrophic fungal pathogens Sclerotinia sclerotiorum and Botrytis cinerea.</title>
        <authorList>
            <person name="Amselem J."/>
            <person name="Cuomo C.A."/>
            <person name="van Kan J.A."/>
            <person name="Viaud M."/>
            <person name="Benito E.P."/>
            <person name="Couloux A."/>
            <person name="Coutinho P.M."/>
            <person name="de Vries R.P."/>
            <person name="Dyer P.S."/>
            <person name="Fillinger S."/>
            <person name="Fournier E."/>
            <person name="Gout L."/>
            <person name="Hahn M."/>
            <person name="Kohn L."/>
            <person name="Lapalu N."/>
            <person name="Plummer K.M."/>
            <person name="Pradier J.M."/>
            <person name="Quevillon E."/>
            <person name="Sharon A."/>
            <person name="Simon A."/>
            <person name="ten Have A."/>
            <person name="Tudzynski B."/>
            <person name="Tudzynski P."/>
            <person name="Wincker P."/>
            <person name="Andrew M."/>
            <person name="Anthouard V."/>
            <person name="Beever R.E."/>
            <person name="Beffa R."/>
            <person name="Benoit I."/>
            <person name="Bouzid O."/>
            <person name="Brault B."/>
            <person name="Chen Z."/>
            <person name="Choquer M."/>
            <person name="Collemare J."/>
            <person name="Cotton P."/>
            <person name="Danchin E.G."/>
            <person name="Da Silva C."/>
            <person name="Gautier A."/>
            <person name="Giraud C."/>
            <person name="Giraud T."/>
            <person name="Gonzalez C."/>
            <person name="Grossetete S."/>
            <person name="Guldener U."/>
            <person name="Henrissat B."/>
            <person name="Howlett B.J."/>
            <person name="Kodira C."/>
            <person name="Kretschmer M."/>
            <person name="Lappartient A."/>
            <person name="Leroch M."/>
            <person name="Levis C."/>
            <person name="Mauceli E."/>
            <person name="Neuveglise C."/>
            <person name="Oeser B."/>
            <person name="Pearson M."/>
            <person name="Poulain J."/>
            <person name="Poussereau N."/>
            <person name="Quesneville H."/>
            <person name="Rascle C."/>
            <person name="Schumacher J."/>
            <person name="Segurens B."/>
            <person name="Sexton A."/>
            <person name="Silva E."/>
            <person name="Sirven C."/>
            <person name="Soanes D.M."/>
            <person name="Talbot N.J."/>
            <person name="Templeton M."/>
            <person name="Yandava C."/>
            <person name="Yarden O."/>
            <person name="Zeng Q."/>
            <person name="Rollins J.A."/>
            <person name="Lebrun M.H."/>
            <person name="Dickman M."/>
        </authorList>
    </citation>
    <scope>NUCLEOTIDE SEQUENCE [LARGE SCALE GENOMIC DNA]</scope>
    <source>
        <strain evidence="1 2">B05.10</strain>
    </source>
</reference>
<dbReference type="VEuPathDB" id="FungiDB:Bcin16g02150"/>
<evidence type="ECO:0000313" key="1">
    <source>
        <dbReference type="EMBL" id="ATZ58433.1"/>
    </source>
</evidence>
<dbReference type="EMBL" id="CP009820">
    <property type="protein sequence ID" value="ATZ58433.1"/>
    <property type="molecule type" value="Genomic_DNA"/>
</dbReference>
<organism evidence="1 2">
    <name type="scientific">Botryotinia fuckeliana (strain B05.10)</name>
    <name type="common">Noble rot fungus</name>
    <name type="synonym">Botrytis cinerea</name>
    <dbReference type="NCBI Taxonomy" id="332648"/>
    <lineage>
        <taxon>Eukaryota</taxon>
        <taxon>Fungi</taxon>
        <taxon>Dikarya</taxon>
        <taxon>Ascomycota</taxon>
        <taxon>Pezizomycotina</taxon>
        <taxon>Leotiomycetes</taxon>
        <taxon>Helotiales</taxon>
        <taxon>Sclerotiniaceae</taxon>
        <taxon>Botrytis</taxon>
    </lineage>
</organism>
<sequence>MAENILTFCTAEIPPEV</sequence>